<proteinExistence type="predicted"/>
<name>A0AAX2IZI3_LEGPN</name>
<gene>
    <name evidence="1" type="ORF">NCTC12272_02458</name>
</gene>
<reference evidence="1 2" key="1">
    <citation type="submission" date="2018-06" db="EMBL/GenBank/DDBJ databases">
        <authorList>
            <consortium name="Pathogen Informatics"/>
            <person name="Doyle S."/>
        </authorList>
    </citation>
    <scope>NUCLEOTIDE SEQUENCE [LARGE SCALE GENOMIC DNA]</scope>
    <source>
        <strain evidence="1 2">NCTC12272</strain>
    </source>
</reference>
<evidence type="ECO:0000313" key="1">
    <source>
        <dbReference type="EMBL" id="SQG91245.1"/>
    </source>
</evidence>
<organism evidence="1 2">
    <name type="scientific">Legionella pneumophila subsp. pascullei</name>
    <dbReference type="NCBI Taxonomy" id="91890"/>
    <lineage>
        <taxon>Bacteria</taxon>
        <taxon>Pseudomonadati</taxon>
        <taxon>Pseudomonadota</taxon>
        <taxon>Gammaproteobacteria</taxon>
        <taxon>Legionellales</taxon>
        <taxon>Legionellaceae</taxon>
        <taxon>Legionella</taxon>
    </lineage>
</organism>
<sequence length="89" mass="10311">MFVLEQYCFYVWTTKNPKVFSCSVFCQCMSSTISKKLNTDTFPITYNELLLATMAIPTAFEHLFLIFSGYQWITNTSDKKIPCLLSLQD</sequence>
<dbReference type="EMBL" id="LS483412">
    <property type="protein sequence ID" value="SQG91245.1"/>
    <property type="molecule type" value="Genomic_DNA"/>
</dbReference>
<dbReference type="AlphaFoldDB" id="A0AAX2IZI3"/>
<dbReference type="Proteomes" id="UP000249566">
    <property type="component" value="Chromosome 1"/>
</dbReference>
<evidence type="ECO:0000313" key="2">
    <source>
        <dbReference type="Proteomes" id="UP000249566"/>
    </source>
</evidence>
<protein>
    <submittedName>
        <fullName evidence="1">Uncharacterized protein</fullName>
    </submittedName>
</protein>
<accession>A0AAX2IZI3</accession>